<gene>
    <name evidence="1" type="primary">BQ5605_C033g11235</name>
    <name evidence="1" type="ORF">BQ5605_C033G11235</name>
</gene>
<dbReference type="Proteomes" id="UP000249464">
    <property type="component" value="Unassembled WGS sequence"/>
</dbReference>
<dbReference type="STRING" id="796604.A0A2X0MKW5"/>
<reference evidence="1 2" key="1">
    <citation type="submission" date="2016-11" db="EMBL/GenBank/DDBJ databases">
        <authorList>
            <person name="Jaros S."/>
            <person name="Januszkiewicz K."/>
            <person name="Wedrychowicz H."/>
        </authorList>
    </citation>
    <scope>NUCLEOTIDE SEQUENCE [LARGE SCALE GENOMIC DNA]</scope>
</reference>
<evidence type="ECO:0000313" key="2">
    <source>
        <dbReference type="Proteomes" id="UP000249464"/>
    </source>
</evidence>
<accession>A0A2X0MKW5</accession>
<protein>
    <submittedName>
        <fullName evidence="1">BQ5605_C033g11235 protein</fullName>
    </submittedName>
</protein>
<evidence type="ECO:0000313" key="1">
    <source>
        <dbReference type="EMBL" id="SGZ02923.1"/>
    </source>
</evidence>
<keyword evidence="2" id="KW-1185">Reference proteome</keyword>
<sequence>MTAKQTLRGTNSMFLNGDVQLFTPTVGPVGEAKGELPRCFMEIDDNDNNTLCESPPASEEEEMARLVSHAERDGSVCVVTDCTSHTYCWPVHIVPPSRHDVRVLLTRFARPALTRAITLQIWDKLGVSGRYELSAGLLLNLHFYTMFAHYAWSIYPLGVSLYFLSWSRFKSQICRALYMCFDRTIKTPLGKSPHGHLITRERFNIQNDTELPHDDLLRWHYRQCVLQHLRGIAILE</sequence>
<organism evidence="1 2">
    <name type="scientific">Microbotryum silenes-dioicae</name>
    <dbReference type="NCBI Taxonomy" id="796604"/>
    <lineage>
        <taxon>Eukaryota</taxon>
        <taxon>Fungi</taxon>
        <taxon>Dikarya</taxon>
        <taxon>Basidiomycota</taxon>
        <taxon>Pucciniomycotina</taxon>
        <taxon>Microbotryomycetes</taxon>
        <taxon>Microbotryales</taxon>
        <taxon>Microbotryaceae</taxon>
        <taxon>Microbotryum</taxon>
    </lineage>
</organism>
<proteinExistence type="predicted"/>
<name>A0A2X0MKW5_9BASI</name>
<dbReference type="EMBL" id="FQNC01000066">
    <property type="protein sequence ID" value="SGZ02923.1"/>
    <property type="molecule type" value="Genomic_DNA"/>
</dbReference>
<dbReference type="AlphaFoldDB" id="A0A2X0MKW5"/>